<protein>
    <recommendedName>
        <fullName evidence="3">F-box associated domain-containing protein</fullName>
    </recommendedName>
</protein>
<reference evidence="1 2" key="1">
    <citation type="journal article" date="2023" name="Plants (Basel)">
        <title>Bridging the Gap: Combining Genomics and Transcriptomics Approaches to Understand Stylosanthes scabra, an Orphan Legume from the Brazilian Caatinga.</title>
        <authorList>
            <person name="Ferreira-Neto J.R.C."/>
            <person name="da Silva M.D."/>
            <person name="Binneck E."/>
            <person name="de Melo N.F."/>
            <person name="da Silva R.H."/>
            <person name="de Melo A.L.T.M."/>
            <person name="Pandolfi V."/>
            <person name="Bustamante F.O."/>
            <person name="Brasileiro-Vidal A.C."/>
            <person name="Benko-Iseppon A.M."/>
        </authorList>
    </citation>
    <scope>NUCLEOTIDE SEQUENCE [LARGE SCALE GENOMIC DNA]</scope>
    <source>
        <tissue evidence="1">Leaves</tissue>
    </source>
</reference>
<organism evidence="1 2">
    <name type="scientific">Stylosanthes scabra</name>
    <dbReference type="NCBI Taxonomy" id="79078"/>
    <lineage>
        <taxon>Eukaryota</taxon>
        <taxon>Viridiplantae</taxon>
        <taxon>Streptophyta</taxon>
        <taxon>Embryophyta</taxon>
        <taxon>Tracheophyta</taxon>
        <taxon>Spermatophyta</taxon>
        <taxon>Magnoliopsida</taxon>
        <taxon>eudicotyledons</taxon>
        <taxon>Gunneridae</taxon>
        <taxon>Pentapetalae</taxon>
        <taxon>rosids</taxon>
        <taxon>fabids</taxon>
        <taxon>Fabales</taxon>
        <taxon>Fabaceae</taxon>
        <taxon>Papilionoideae</taxon>
        <taxon>50 kb inversion clade</taxon>
        <taxon>dalbergioids sensu lato</taxon>
        <taxon>Dalbergieae</taxon>
        <taxon>Pterocarpus clade</taxon>
        <taxon>Stylosanthes</taxon>
    </lineage>
</organism>
<comment type="caution">
    <text evidence="1">The sequence shown here is derived from an EMBL/GenBank/DDBJ whole genome shotgun (WGS) entry which is preliminary data.</text>
</comment>
<evidence type="ECO:0008006" key="3">
    <source>
        <dbReference type="Google" id="ProtNLM"/>
    </source>
</evidence>
<dbReference type="EMBL" id="JASCZI010151118">
    <property type="protein sequence ID" value="MED6169711.1"/>
    <property type="molecule type" value="Genomic_DNA"/>
</dbReference>
<dbReference type="Proteomes" id="UP001341840">
    <property type="component" value="Unassembled WGS sequence"/>
</dbReference>
<name>A0ABU6V7W0_9FABA</name>
<gene>
    <name evidence="1" type="ORF">PIB30_023735</name>
</gene>
<accession>A0ABU6V7W0</accession>
<sequence>MGTLNGSMILIWKPDYKYNSIFLSTLTRECIPWKREYAFDEAKKHFNYRVCVYAFRFPFERTDYQIVHVYKRNYEDTEMNWTLYHQKKLDWSKPKKFKTAAANQLNKFFEVDVPEKAKGDFHALINYNEGVGFVSQTMVGVGAFVMVWQLKSHDEDIIWWEKKITVTGIGLMFNPTMVIGEDMLSVTETHCRYGCSNDAHKTNVIISKHEYEKDNPEHLICRCWKDNVVVKAATLHCDGLYLPNIIDHFEIN</sequence>
<keyword evidence="2" id="KW-1185">Reference proteome</keyword>
<evidence type="ECO:0000313" key="2">
    <source>
        <dbReference type="Proteomes" id="UP001341840"/>
    </source>
</evidence>
<proteinExistence type="predicted"/>
<evidence type="ECO:0000313" key="1">
    <source>
        <dbReference type="EMBL" id="MED6169711.1"/>
    </source>
</evidence>